<name>A0A135I571_9GAMM</name>
<evidence type="ECO:0000313" key="1">
    <source>
        <dbReference type="EMBL" id="KXF80605.1"/>
    </source>
</evidence>
<dbReference type="InterPro" id="IPR023430">
    <property type="entry name" value="Pept_HybD-like_dom_sf"/>
</dbReference>
<comment type="caution">
    <text evidence="1">The sequence shown here is derived from an EMBL/GenBank/DDBJ whole genome shotgun (WGS) entry which is preliminary data.</text>
</comment>
<dbReference type="STRING" id="294935.ATN88_08055"/>
<dbReference type="SUPFAM" id="SSF53163">
    <property type="entry name" value="HybD-like"/>
    <property type="match status" value="1"/>
</dbReference>
<keyword evidence="2" id="KW-1185">Reference proteome</keyword>
<protein>
    <submittedName>
        <fullName evidence="1">Uncharacterized protein</fullName>
    </submittedName>
</protein>
<reference evidence="1 2" key="1">
    <citation type="submission" date="2015-11" db="EMBL/GenBank/DDBJ databases">
        <title>Genomic Taxonomy of the Vibrionaceae.</title>
        <authorList>
            <person name="Gomez-Gil B."/>
            <person name="Enciso-Ibarra J."/>
        </authorList>
    </citation>
    <scope>NUCLEOTIDE SEQUENCE [LARGE SCALE GENOMIC DNA]</scope>
    <source>
        <strain evidence="1 2">CAIM 912</strain>
    </source>
</reference>
<organism evidence="1 2">
    <name type="scientific">Enterovibrio coralii</name>
    <dbReference type="NCBI Taxonomy" id="294935"/>
    <lineage>
        <taxon>Bacteria</taxon>
        <taxon>Pseudomonadati</taxon>
        <taxon>Pseudomonadota</taxon>
        <taxon>Gammaproteobacteria</taxon>
        <taxon>Vibrionales</taxon>
        <taxon>Vibrionaceae</taxon>
        <taxon>Enterovibrio</taxon>
    </lineage>
</organism>
<dbReference type="Proteomes" id="UP000070529">
    <property type="component" value="Unassembled WGS sequence"/>
</dbReference>
<sequence length="73" mass="7957">MGGISYLLQAVRAIVKPMPHIDILAIQPACQQTFEPQLSPLLQSALDEVEKIIVDYVSANQQSQNHAARLASS</sequence>
<dbReference type="EMBL" id="LNTY01000050">
    <property type="protein sequence ID" value="KXF80605.1"/>
    <property type="molecule type" value="Genomic_DNA"/>
</dbReference>
<proteinExistence type="predicted"/>
<accession>A0A135I571</accession>
<dbReference type="AlphaFoldDB" id="A0A135I571"/>
<gene>
    <name evidence="1" type="ORF">ATN88_08055</name>
</gene>
<evidence type="ECO:0000313" key="2">
    <source>
        <dbReference type="Proteomes" id="UP000070529"/>
    </source>
</evidence>